<comment type="caution">
    <text evidence="2">The sequence shown here is derived from an EMBL/GenBank/DDBJ whole genome shotgun (WGS) entry which is preliminary data.</text>
</comment>
<accession>A0A0R1ERM0</accession>
<keyword evidence="1" id="KW-1133">Transmembrane helix</keyword>
<dbReference type="PATRIC" id="fig|1423816.3.peg.805"/>
<feature type="transmembrane region" description="Helical" evidence="1">
    <location>
        <begin position="66"/>
        <end position="84"/>
    </location>
</feature>
<name>A0A0R1ERM0_LACZE</name>
<evidence type="ECO:0000313" key="2">
    <source>
        <dbReference type="EMBL" id="KRK11807.1"/>
    </source>
</evidence>
<gene>
    <name evidence="2" type="ORF">FD51_GL000790</name>
</gene>
<protein>
    <submittedName>
        <fullName evidence="2">Uncharacterized protein</fullName>
    </submittedName>
</protein>
<dbReference type="Proteomes" id="UP000051984">
    <property type="component" value="Unassembled WGS sequence"/>
</dbReference>
<reference evidence="2 3" key="1">
    <citation type="journal article" date="2015" name="Genome Announc.">
        <title>Expanding the biotechnology potential of lactobacilli through comparative genomics of 213 strains and associated genera.</title>
        <authorList>
            <person name="Sun Z."/>
            <person name="Harris H.M."/>
            <person name="McCann A."/>
            <person name="Guo C."/>
            <person name="Argimon S."/>
            <person name="Zhang W."/>
            <person name="Yang X."/>
            <person name="Jeffery I.B."/>
            <person name="Cooney J.C."/>
            <person name="Kagawa T.F."/>
            <person name="Liu W."/>
            <person name="Song Y."/>
            <person name="Salvetti E."/>
            <person name="Wrobel A."/>
            <person name="Rasinkangas P."/>
            <person name="Parkhill J."/>
            <person name="Rea M.C."/>
            <person name="O'Sullivan O."/>
            <person name="Ritari J."/>
            <person name="Douillard F.P."/>
            <person name="Paul Ross R."/>
            <person name="Yang R."/>
            <person name="Briner A.E."/>
            <person name="Felis G.E."/>
            <person name="de Vos W.M."/>
            <person name="Barrangou R."/>
            <person name="Klaenhammer T.R."/>
            <person name="Caufield P.W."/>
            <person name="Cui Y."/>
            <person name="Zhang H."/>
            <person name="O'Toole P.W."/>
        </authorList>
    </citation>
    <scope>NUCLEOTIDE SEQUENCE [LARGE SCALE GENOMIC DNA]</scope>
    <source>
        <strain evidence="2 3">DSM 20178</strain>
    </source>
</reference>
<organism evidence="2 3">
    <name type="scientific">Lacticaseibacillus zeae DSM 20178 = KCTC 3804</name>
    <dbReference type="NCBI Taxonomy" id="1423816"/>
    <lineage>
        <taxon>Bacteria</taxon>
        <taxon>Bacillati</taxon>
        <taxon>Bacillota</taxon>
        <taxon>Bacilli</taxon>
        <taxon>Lactobacillales</taxon>
        <taxon>Lactobacillaceae</taxon>
        <taxon>Lacticaseibacillus</taxon>
    </lineage>
</organism>
<dbReference type="AlphaFoldDB" id="A0A0R1ERM0"/>
<keyword evidence="1" id="KW-0812">Transmembrane</keyword>
<evidence type="ECO:0000256" key="1">
    <source>
        <dbReference type="SAM" id="Phobius"/>
    </source>
</evidence>
<dbReference type="RefSeq" id="WP_010489722.1">
    <property type="nucleotide sequence ID" value="NZ_AZCT01000013.1"/>
</dbReference>
<keyword evidence="1" id="KW-0472">Membrane</keyword>
<evidence type="ECO:0000313" key="3">
    <source>
        <dbReference type="Proteomes" id="UP000051984"/>
    </source>
</evidence>
<proteinExistence type="predicted"/>
<sequence>MTNENTVTQDQLKFAEQDANHKLDIINIKIDALTKSVNAISIKADGLDELKTTTAVLSEKESTTRALAWAIVVAIVGGLIKLILF</sequence>
<dbReference type="EMBL" id="AZCT01000013">
    <property type="protein sequence ID" value="KRK11807.1"/>
    <property type="molecule type" value="Genomic_DNA"/>
</dbReference>